<comment type="caution">
    <text evidence="1">The sequence shown here is derived from an EMBL/GenBank/DDBJ whole genome shotgun (WGS) entry which is preliminary data.</text>
</comment>
<proteinExistence type="predicted"/>
<dbReference type="Gene3D" id="2.20.28.160">
    <property type="match status" value="1"/>
</dbReference>
<accession>A0A108U6B7</accession>
<dbReference type="AlphaFoldDB" id="A0A108U6B7"/>
<sequence length="67" mass="7348">METTITHYRCGDCGSEQLIQPQDPHPDDIITCAHCGATWTVREVQEASLEAGTLAAIDKIDETFGKE</sequence>
<evidence type="ECO:0000313" key="2">
    <source>
        <dbReference type="Proteomes" id="UP000023435"/>
    </source>
</evidence>
<protein>
    <submittedName>
        <fullName evidence="1">Uncharacterized protein</fullName>
    </submittedName>
</protein>
<dbReference type="Proteomes" id="UP000023435">
    <property type="component" value="Unassembled WGS sequence"/>
</dbReference>
<dbReference type="InterPro" id="IPR029040">
    <property type="entry name" value="RPABC4/Spt4"/>
</dbReference>
<dbReference type="SUPFAM" id="SSF63393">
    <property type="entry name" value="RNA polymerase subunits"/>
    <property type="match status" value="1"/>
</dbReference>
<name>A0A108U6B7_9GAMM</name>
<evidence type="ECO:0000313" key="1">
    <source>
        <dbReference type="EMBL" id="KWS03372.1"/>
    </source>
</evidence>
<organism evidence="1 2">
    <name type="scientific">Lysobacter capsici AZ78</name>
    <dbReference type="NCBI Taxonomy" id="1444315"/>
    <lineage>
        <taxon>Bacteria</taxon>
        <taxon>Pseudomonadati</taxon>
        <taxon>Pseudomonadota</taxon>
        <taxon>Gammaproteobacteria</taxon>
        <taxon>Lysobacterales</taxon>
        <taxon>Lysobacteraceae</taxon>
        <taxon>Lysobacter</taxon>
    </lineage>
</organism>
<dbReference type="EMBL" id="JAJA02000001">
    <property type="protein sequence ID" value="KWS03372.1"/>
    <property type="molecule type" value="Genomic_DNA"/>
</dbReference>
<dbReference type="OrthoDB" id="332228at2"/>
<reference evidence="1 2" key="1">
    <citation type="journal article" date="2014" name="Genome Announc.">
        <title>Draft Genome Sequence of Lysobacter capsici AZ78, a Bacterium Antagonistic to Plant-Pathogenic Oomycetes.</title>
        <authorList>
            <person name="Puopolo G."/>
            <person name="Sonego P."/>
            <person name="Engelen K."/>
            <person name="Pertot I."/>
        </authorList>
    </citation>
    <scope>NUCLEOTIDE SEQUENCE [LARGE SCALE GENOMIC DNA]</scope>
    <source>
        <strain evidence="1 2">AZ78</strain>
    </source>
</reference>
<keyword evidence="2" id="KW-1185">Reference proteome</keyword>
<dbReference type="RefSeq" id="WP_036109631.1">
    <property type="nucleotide sequence ID" value="NZ_JAJA02000001.1"/>
</dbReference>
<gene>
    <name evidence="1" type="ORF">AZ78_0918</name>
</gene>